<dbReference type="Pfam" id="PF10982">
    <property type="entry name" value="DUF2789"/>
    <property type="match status" value="1"/>
</dbReference>
<organism evidence="1 2">
    <name type="scientific">Spongiibacter thalassae</name>
    <dbReference type="NCBI Taxonomy" id="2721624"/>
    <lineage>
        <taxon>Bacteria</taxon>
        <taxon>Pseudomonadati</taxon>
        <taxon>Pseudomonadota</taxon>
        <taxon>Gammaproteobacteria</taxon>
        <taxon>Cellvibrionales</taxon>
        <taxon>Spongiibacteraceae</taxon>
        <taxon>Spongiibacter</taxon>
    </lineage>
</organism>
<accession>A0ABX1GFI2</accession>
<protein>
    <submittedName>
        <fullName evidence="1">DUF2789 domain-containing protein</fullName>
    </submittedName>
</protein>
<sequence>MDIDSTHSMKSLFQQLGLEDSEEAIERFIVRHRPLPRDLLLHEASFWKPNQAAFLKESLDEDAEWAEIVDELDARMRH</sequence>
<dbReference type="Proteomes" id="UP000765845">
    <property type="component" value="Unassembled WGS sequence"/>
</dbReference>
<evidence type="ECO:0000313" key="2">
    <source>
        <dbReference type="Proteomes" id="UP000765845"/>
    </source>
</evidence>
<proteinExistence type="predicted"/>
<gene>
    <name evidence="1" type="ORF">HCU74_11130</name>
</gene>
<dbReference type="RefSeq" id="WP_168450478.1">
    <property type="nucleotide sequence ID" value="NZ_JAAWWK010000003.1"/>
</dbReference>
<evidence type="ECO:0000313" key="1">
    <source>
        <dbReference type="EMBL" id="NKI17959.1"/>
    </source>
</evidence>
<name>A0ABX1GFI2_9GAMM</name>
<reference evidence="1 2" key="1">
    <citation type="submission" date="2020-04" db="EMBL/GenBank/DDBJ databases">
        <authorList>
            <person name="Yoon J."/>
        </authorList>
    </citation>
    <scope>NUCLEOTIDE SEQUENCE [LARGE SCALE GENOMIC DNA]</scope>
    <source>
        <strain evidence="1 2">KMU-166</strain>
    </source>
</reference>
<dbReference type="InterPro" id="IPR038086">
    <property type="entry name" value="DUF2789_sf"/>
</dbReference>
<dbReference type="InterPro" id="IPR021250">
    <property type="entry name" value="DUF2789"/>
</dbReference>
<dbReference type="Gene3D" id="1.10.10.1130">
    <property type="entry name" value="Uncharacterised protein PF10982, DUF2789"/>
    <property type="match status" value="1"/>
</dbReference>
<dbReference type="EMBL" id="JAAWWK010000003">
    <property type="protein sequence ID" value="NKI17959.1"/>
    <property type="molecule type" value="Genomic_DNA"/>
</dbReference>
<keyword evidence="2" id="KW-1185">Reference proteome</keyword>
<comment type="caution">
    <text evidence="1">The sequence shown here is derived from an EMBL/GenBank/DDBJ whole genome shotgun (WGS) entry which is preliminary data.</text>
</comment>